<keyword evidence="2" id="KW-1185">Reference proteome</keyword>
<reference evidence="1" key="2">
    <citation type="journal article" date="2022" name="New Phytol.">
        <title>Evolutionary transition to the ectomycorrhizal habit in the genomes of a hyperdiverse lineage of mushroom-forming fungi.</title>
        <authorList>
            <person name="Looney B."/>
            <person name="Miyauchi S."/>
            <person name="Morin E."/>
            <person name="Drula E."/>
            <person name="Courty P.E."/>
            <person name="Kohler A."/>
            <person name="Kuo A."/>
            <person name="LaButti K."/>
            <person name="Pangilinan J."/>
            <person name="Lipzen A."/>
            <person name="Riley R."/>
            <person name="Andreopoulos W."/>
            <person name="He G."/>
            <person name="Johnson J."/>
            <person name="Nolan M."/>
            <person name="Tritt A."/>
            <person name="Barry K.W."/>
            <person name="Grigoriev I.V."/>
            <person name="Nagy L.G."/>
            <person name="Hibbett D."/>
            <person name="Henrissat B."/>
            <person name="Matheny P.B."/>
            <person name="Labbe J."/>
            <person name="Martin F.M."/>
        </authorList>
    </citation>
    <scope>NUCLEOTIDE SEQUENCE</scope>
    <source>
        <strain evidence="1">HHB10654</strain>
    </source>
</reference>
<evidence type="ECO:0000313" key="2">
    <source>
        <dbReference type="Proteomes" id="UP000814140"/>
    </source>
</evidence>
<dbReference type="Proteomes" id="UP000814140">
    <property type="component" value="Unassembled WGS sequence"/>
</dbReference>
<protein>
    <submittedName>
        <fullName evidence="1">Uncharacterized protein</fullName>
    </submittedName>
</protein>
<reference evidence="1" key="1">
    <citation type="submission" date="2021-03" db="EMBL/GenBank/DDBJ databases">
        <authorList>
            <consortium name="DOE Joint Genome Institute"/>
            <person name="Ahrendt S."/>
            <person name="Looney B.P."/>
            <person name="Miyauchi S."/>
            <person name="Morin E."/>
            <person name="Drula E."/>
            <person name="Courty P.E."/>
            <person name="Chicoki N."/>
            <person name="Fauchery L."/>
            <person name="Kohler A."/>
            <person name="Kuo A."/>
            <person name="Labutti K."/>
            <person name="Pangilinan J."/>
            <person name="Lipzen A."/>
            <person name="Riley R."/>
            <person name="Andreopoulos W."/>
            <person name="He G."/>
            <person name="Johnson J."/>
            <person name="Barry K.W."/>
            <person name="Grigoriev I.V."/>
            <person name="Nagy L."/>
            <person name="Hibbett D."/>
            <person name="Henrissat B."/>
            <person name="Matheny P.B."/>
            <person name="Labbe J."/>
            <person name="Martin F."/>
        </authorList>
    </citation>
    <scope>NUCLEOTIDE SEQUENCE</scope>
    <source>
        <strain evidence="1">HHB10654</strain>
    </source>
</reference>
<dbReference type="EMBL" id="MU277216">
    <property type="protein sequence ID" value="KAI0060832.1"/>
    <property type="molecule type" value="Genomic_DNA"/>
</dbReference>
<sequence>MEGRSLIHAPSPAALAIATLHAFLGYYNVLTNGWIHRDVHFGNILLLAKPQKRTTITEYVATTLQLRLIIMLNLILLSIRMTSRLRNATMDSCTAILIDGDNAVPWQADTNERTHAESRSATQPRFDFLFVCANSAPFIGRSTLCL</sequence>
<proteinExistence type="predicted"/>
<organism evidence="1 2">
    <name type="scientific">Artomyces pyxidatus</name>
    <dbReference type="NCBI Taxonomy" id="48021"/>
    <lineage>
        <taxon>Eukaryota</taxon>
        <taxon>Fungi</taxon>
        <taxon>Dikarya</taxon>
        <taxon>Basidiomycota</taxon>
        <taxon>Agaricomycotina</taxon>
        <taxon>Agaricomycetes</taxon>
        <taxon>Russulales</taxon>
        <taxon>Auriscalpiaceae</taxon>
        <taxon>Artomyces</taxon>
    </lineage>
</organism>
<accession>A0ACB8SXA3</accession>
<evidence type="ECO:0000313" key="1">
    <source>
        <dbReference type="EMBL" id="KAI0060832.1"/>
    </source>
</evidence>
<comment type="caution">
    <text evidence="1">The sequence shown here is derived from an EMBL/GenBank/DDBJ whole genome shotgun (WGS) entry which is preliminary data.</text>
</comment>
<name>A0ACB8SXA3_9AGAM</name>
<gene>
    <name evidence="1" type="ORF">BV25DRAFT_901737</name>
</gene>